<feature type="domain" description="Integrase catalytic" evidence="6">
    <location>
        <begin position="130"/>
        <end position="258"/>
    </location>
</feature>
<dbReference type="EMBL" id="CP036170">
    <property type="protein sequence ID" value="QBF74408.1"/>
    <property type="molecule type" value="Genomic_DNA"/>
</dbReference>
<evidence type="ECO:0000256" key="3">
    <source>
        <dbReference type="ARBA" id="ARBA00023125"/>
    </source>
</evidence>
<dbReference type="NCBIfam" id="NF033546">
    <property type="entry name" value="transpos_IS21"/>
    <property type="match status" value="1"/>
</dbReference>
<protein>
    <recommendedName>
        <fullName evidence="9">Integrase core domain protein</fullName>
    </recommendedName>
</protein>
<organism evidence="7 8">
    <name type="scientific">Clostridium scindens (strain ATCC 35704 / DSM 5676 / VPI 13733 / 19)</name>
    <dbReference type="NCBI Taxonomy" id="411468"/>
    <lineage>
        <taxon>Bacteria</taxon>
        <taxon>Bacillati</taxon>
        <taxon>Bacillota</taxon>
        <taxon>Clostridia</taxon>
        <taxon>Lachnospirales</taxon>
        <taxon>Lachnospiraceae</taxon>
    </lineage>
</organism>
<evidence type="ECO:0008006" key="9">
    <source>
        <dbReference type="Google" id="ProtNLM"/>
    </source>
</evidence>
<sequence>MSTTMDQIHHIRDMFYRQDKNISEIASETGLNWKTVKKYVDMEDFNNPSPKPASSEVHESKLDPFKPLIDEWLQADKLAPRKQRHTAKRVFKRLKDEADGFGCSYRLVALYVKQKKEELRLKRTDGYIPLNHHPGEAQSDFGTADFYENDRLHHEAKYLVLSFPYSNGGFLQLNYGENMECLLEGLVAIFEHIGGVPTEIWFDNTRTIVTEIIKGGGRNVTERFQRFCEHYRIKPVFMNPESGWEKGNVENKVGYLRRNELVPAPRFDDLVKENKHLLDRCEIDMQREHYDDDDDRFISKLFEEDKARLLPLPSVPFDTALYTTATTDKYGKFTLDAGKHRYSASPAFCESIVNLKITSSDVIVMDKDMHEVVRHKRLYGNEHERMDWLPYLTYIARKPRSLRNSGIYDMMPQTMQIYMDKCESKERGRVLKVLAELTERTGFASAVRTVDEAVRLNATDPDSLQSLYRRTYADVPLLPPLENKVLLPQQKVIPFRNDLKMLDAALKKGGVSNG</sequence>
<dbReference type="AlphaFoldDB" id="A0A494WMI9"/>
<gene>
    <name evidence="7" type="ORF">HDCHBGLK_01810</name>
</gene>
<dbReference type="InterPro" id="IPR012337">
    <property type="entry name" value="RNaseH-like_sf"/>
</dbReference>
<dbReference type="SUPFAM" id="SSF53098">
    <property type="entry name" value="Ribonuclease H-like"/>
    <property type="match status" value="1"/>
</dbReference>
<evidence type="ECO:0000259" key="6">
    <source>
        <dbReference type="PROSITE" id="PS50994"/>
    </source>
</evidence>
<evidence type="ECO:0000259" key="5">
    <source>
        <dbReference type="PROSITE" id="PS50531"/>
    </source>
</evidence>
<dbReference type="PROSITE" id="PS50531">
    <property type="entry name" value="HTH_IS21"/>
    <property type="match status" value="1"/>
</dbReference>
<comment type="similarity">
    <text evidence="1">Belongs to the transposase IS21/IS408/IS1162 family.</text>
</comment>
<dbReference type="Proteomes" id="UP000289664">
    <property type="component" value="Chromosome"/>
</dbReference>
<proteinExistence type="inferred from homology"/>
<evidence type="ECO:0000256" key="1">
    <source>
        <dbReference type="ARBA" id="ARBA00009277"/>
    </source>
</evidence>
<dbReference type="KEGG" id="csci:HDCHBGLK_01810"/>
<evidence type="ECO:0000256" key="2">
    <source>
        <dbReference type="ARBA" id="ARBA00022578"/>
    </source>
</evidence>
<keyword evidence="2" id="KW-0815">Transposition</keyword>
<evidence type="ECO:0000256" key="4">
    <source>
        <dbReference type="ARBA" id="ARBA00023172"/>
    </source>
</evidence>
<evidence type="ECO:0000313" key="7">
    <source>
        <dbReference type="EMBL" id="QBF74408.1"/>
    </source>
</evidence>
<keyword evidence="8" id="KW-1185">Reference proteome</keyword>
<dbReference type="GO" id="GO:0006310">
    <property type="term" value="P:DNA recombination"/>
    <property type="evidence" value="ECO:0007669"/>
    <property type="project" value="UniProtKB-KW"/>
</dbReference>
<keyword evidence="3" id="KW-0238">DNA-binding</keyword>
<name>A0A494WMI9_CLOS5</name>
<reference evidence="7 8" key="1">
    <citation type="journal article" date="2019" name="Appl. Environ. Microbiol.">
        <title>Clostridium scindens ATCC 35704: integration of nutritional requirements, the complete genome sequence, and global transcriptional responses to bile acids.</title>
        <authorList>
            <person name="Devendran S."/>
            <person name="Shrestha R."/>
            <person name="Alves J.M.P."/>
            <person name="Wolf P.G."/>
            <person name="Ly L."/>
            <person name="Hernandez A.G."/>
            <person name="Mendez-Garcia C."/>
            <person name="Inboden A."/>
            <person name="Wiley J."/>
            <person name="Paul O."/>
            <person name="Allen A."/>
            <person name="Springer E."/>
            <person name="Wright C.L."/>
            <person name="Fields C.J."/>
            <person name="Daniel S.L."/>
            <person name="Ridlon J.M."/>
        </authorList>
    </citation>
    <scope>NUCLEOTIDE SEQUENCE [LARGE SCALE GENOMIC DNA]</scope>
    <source>
        <strain evidence="7 8">ATCC 35704</strain>
    </source>
</reference>
<dbReference type="GO" id="GO:0015074">
    <property type="term" value="P:DNA integration"/>
    <property type="evidence" value="ECO:0007669"/>
    <property type="project" value="InterPro"/>
</dbReference>
<evidence type="ECO:0000313" key="8">
    <source>
        <dbReference type="Proteomes" id="UP000289664"/>
    </source>
</evidence>
<dbReference type="PROSITE" id="PS50994">
    <property type="entry name" value="INTEGRASE"/>
    <property type="match status" value="1"/>
</dbReference>
<dbReference type="GO" id="GO:0003677">
    <property type="term" value="F:DNA binding"/>
    <property type="evidence" value="ECO:0007669"/>
    <property type="project" value="UniProtKB-KW"/>
</dbReference>
<dbReference type="PANTHER" id="PTHR35004:SF7">
    <property type="entry name" value="INTEGRASE PROTEIN"/>
    <property type="match status" value="1"/>
</dbReference>
<accession>A0A494WMI9</accession>
<dbReference type="InterPro" id="IPR017894">
    <property type="entry name" value="HTH_IS21_transposase_type"/>
</dbReference>
<keyword evidence="4" id="KW-0233">DNA recombination</keyword>
<feature type="domain" description="HTH IS21-type" evidence="5">
    <location>
        <begin position="7"/>
        <end position="73"/>
    </location>
</feature>
<dbReference type="GO" id="GO:0032196">
    <property type="term" value="P:transposition"/>
    <property type="evidence" value="ECO:0007669"/>
    <property type="project" value="UniProtKB-KW"/>
</dbReference>
<dbReference type="InterPro" id="IPR001584">
    <property type="entry name" value="Integrase_cat-core"/>
</dbReference>
<dbReference type="PANTHER" id="PTHR35004">
    <property type="entry name" value="TRANSPOSASE RV3428C-RELATED"/>
    <property type="match status" value="1"/>
</dbReference>